<dbReference type="RefSeq" id="WP_119100348.1">
    <property type="nucleotide sequence ID" value="NZ_QXMJ01000101.1"/>
</dbReference>
<protein>
    <submittedName>
        <fullName evidence="2">Uncharacterized protein</fullName>
    </submittedName>
</protein>
<dbReference type="EMBL" id="VCHX02000101">
    <property type="protein sequence ID" value="TPQ22064.1"/>
    <property type="molecule type" value="Genomic_DNA"/>
</dbReference>
<name>A0A505DE66_9ACTN</name>
<gene>
    <name evidence="2" type="ORF">FGD71_011760</name>
</gene>
<feature type="transmembrane region" description="Helical" evidence="1">
    <location>
        <begin position="82"/>
        <end position="104"/>
    </location>
</feature>
<reference evidence="2 3" key="1">
    <citation type="submission" date="2019-06" db="EMBL/GenBank/DDBJ databases">
        <title>Streptomyces sporangiiformans sp. nov., a novel actinomycete isolated from soil in Mount Song.</title>
        <authorList>
            <person name="Han L."/>
        </authorList>
    </citation>
    <scope>NUCLEOTIDE SEQUENCE [LARGE SCALE GENOMIC DNA]</scope>
    <source>
        <strain evidence="2 3">NEAU-SSA 1</strain>
    </source>
</reference>
<sequence>MAASAWVASKLIPYDDRLASAALPAGLVVGALVNVWLRARNVFLVVIALGGAFGAPAAAYLIRDGYVSADSPYLTIHDNRATFEVSMLAAGAAVVLVAIVWGTVSGYLHPRPKNAPEHP</sequence>
<dbReference type="AlphaFoldDB" id="A0A505DE66"/>
<feature type="transmembrane region" description="Helical" evidence="1">
    <location>
        <begin position="42"/>
        <end position="62"/>
    </location>
</feature>
<proteinExistence type="predicted"/>
<evidence type="ECO:0000313" key="3">
    <source>
        <dbReference type="Proteomes" id="UP000317378"/>
    </source>
</evidence>
<evidence type="ECO:0000256" key="1">
    <source>
        <dbReference type="SAM" id="Phobius"/>
    </source>
</evidence>
<organism evidence="2 3">
    <name type="scientific">Streptomyces sporangiiformans</name>
    <dbReference type="NCBI Taxonomy" id="2315329"/>
    <lineage>
        <taxon>Bacteria</taxon>
        <taxon>Bacillati</taxon>
        <taxon>Actinomycetota</taxon>
        <taxon>Actinomycetes</taxon>
        <taxon>Kitasatosporales</taxon>
        <taxon>Streptomycetaceae</taxon>
        <taxon>Streptomyces</taxon>
    </lineage>
</organism>
<keyword evidence="1" id="KW-0812">Transmembrane</keyword>
<evidence type="ECO:0000313" key="2">
    <source>
        <dbReference type="EMBL" id="TPQ22064.1"/>
    </source>
</evidence>
<feature type="transmembrane region" description="Helical" evidence="1">
    <location>
        <begin position="18"/>
        <end position="37"/>
    </location>
</feature>
<keyword evidence="1" id="KW-0472">Membrane</keyword>
<keyword evidence="1" id="KW-1133">Transmembrane helix</keyword>
<accession>A0A505DE66</accession>
<comment type="caution">
    <text evidence="2">The sequence shown here is derived from an EMBL/GenBank/DDBJ whole genome shotgun (WGS) entry which is preliminary data.</text>
</comment>
<dbReference type="Proteomes" id="UP000317378">
    <property type="component" value="Unassembled WGS sequence"/>
</dbReference>
<keyword evidence="3" id="KW-1185">Reference proteome</keyword>